<sequence length="185" mass="20083">MRMVTIFLSGALSVAAYADDLEKMTAEGATLIPPFQQHLMDTVKLAMQTGGPVNAVEACQLLAPQIADQHSQTPWVVGRTALKVRNPDNVPDAWEKQVLEQFVKRAAAGEALSGLAHSEIVKGEFRMMKAISVGEACLGCHGKEIKPELAAVIDQRYPQDKARGFALGELRGAFTLRRIIETAND</sequence>
<dbReference type="PATRIC" id="fig|317.174.peg.2120"/>
<dbReference type="InterPro" id="IPR021796">
    <property type="entry name" value="Tll0287-like_dom"/>
</dbReference>
<evidence type="ECO:0000256" key="1">
    <source>
        <dbReference type="SAM" id="SignalP"/>
    </source>
</evidence>
<feature type="chain" id="PRO_5001798523" evidence="1">
    <location>
        <begin position="19"/>
        <end position="185"/>
    </location>
</feature>
<keyword evidence="1" id="KW-0732">Signal</keyword>
<evidence type="ECO:0000313" key="4">
    <source>
        <dbReference type="Proteomes" id="UP000028643"/>
    </source>
</evidence>
<reference evidence="3 4" key="1">
    <citation type="submission" date="2014-07" db="EMBL/GenBank/DDBJ databases">
        <title>Draft Genome Sequences of Environmental Pseudomonas syringae strains.</title>
        <authorList>
            <person name="Baltrus D.A."/>
            <person name="Berge O."/>
            <person name="Morris C."/>
        </authorList>
    </citation>
    <scope>NUCLEOTIDE SEQUENCE [LARGE SCALE GENOMIC DNA]</scope>
    <source>
        <strain evidence="3 4">CEB003</strain>
    </source>
</reference>
<evidence type="ECO:0000259" key="2">
    <source>
        <dbReference type="Pfam" id="PF11845"/>
    </source>
</evidence>
<dbReference type="AlphaFoldDB" id="A0A085V9M8"/>
<gene>
    <name evidence="3" type="ORF">IV02_10350</name>
</gene>
<protein>
    <submittedName>
        <fullName evidence="3">Glutamate synthase</fullName>
    </submittedName>
</protein>
<dbReference type="EMBL" id="JPQT01000099">
    <property type="protein sequence ID" value="KFE52141.1"/>
    <property type="molecule type" value="Genomic_DNA"/>
</dbReference>
<organism evidence="3 4">
    <name type="scientific">Pseudomonas syringae</name>
    <dbReference type="NCBI Taxonomy" id="317"/>
    <lineage>
        <taxon>Bacteria</taxon>
        <taxon>Pseudomonadati</taxon>
        <taxon>Pseudomonadota</taxon>
        <taxon>Gammaproteobacteria</taxon>
        <taxon>Pseudomonadales</taxon>
        <taxon>Pseudomonadaceae</taxon>
        <taxon>Pseudomonas</taxon>
    </lineage>
</organism>
<dbReference type="Proteomes" id="UP000028643">
    <property type="component" value="Unassembled WGS sequence"/>
</dbReference>
<dbReference type="Pfam" id="PF11845">
    <property type="entry name" value="Tll0287-like"/>
    <property type="match status" value="1"/>
</dbReference>
<accession>A0A085V9M8</accession>
<evidence type="ECO:0000313" key="3">
    <source>
        <dbReference type="EMBL" id="KFE52141.1"/>
    </source>
</evidence>
<proteinExistence type="predicted"/>
<dbReference type="RefSeq" id="WP_047574376.1">
    <property type="nucleotide sequence ID" value="NZ_JPQT01000099.1"/>
</dbReference>
<comment type="caution">
    <text evidence="3">The sequence shown here is derived from an EMBL/GenBank/DDBJ whole genome shotgun (WGS) entry which is preliminary data.</text>
</comment>
<feature type="domain" description="Tll0287-like" evidence="2">
    <location>
        <begin position="47"/>
        <end position="176"/>
    </location>
</feature>
<name>A0A085V9M8_PSESX</name>
<feature type="signal peptide" evidence="1">
    <location>
        <begin position="1"/>
        <end position="18"/>
    </location>
</feature>